<feature type="region of interest" description="Disordered" evidence="1">
    <location>
        <begin position="180"/>
        <end position="202"/>
    </location>
</feature>
<dbReference type="Proteomes" id="UP000077671">
    <property type="component" value="Unassembled WGS sequence"/>
</dbReference>
<evidence type="ECO:0000256" key="1">
    <source>
        <dbReference type="SAM" id="MobiDB-lite"/>
    </source>
</evidence>
<feature type="compositionally biased region" description="Basic and acidic residues" evidence="1">
    <location>
        <begin position="126"/>
        <end position="148"/>
    </location>
</feature>
<sequence length="311" mass="34226">MGKPRLRSQSAHTHARSQPPPPPSPTTPAFTHKLEGPLLVLLFSSKQTQRDALSRIETFYEGAAAGSRYIGLQEAGTMGLCKNYMAFNCTVQAVRGWVGLMWEDVRRRGVAGLGGDAVEVAQSPEGRGEGEVDEKEERQEEVGKQEGEKEGEEVWWDAECSVQERHLLRLLTQLGCVSSQPPTFGPAPSPSSHPQQAQAQAQAPTYLISALTTNPSDLSHERLHALFHLSPTYAHASTSLFQNNLSPKVRAAIEWDLRARGYREEVWADEWQAYVSEDAGEFGGKARGECAALLGELRGLQRRAREELGLV</sequence>
<gene>
    <name evidence="2" type="ORF">A4X03_0g4827</name>
</gene>
<reference evidence="2" key="1">
    <citation type="submission" date="2016-04" db="EMBL/GenBank/DDBJ databases">
        <authorList>
            <person name="Nguyen H.D."/>
            <person name="Kesanakurti P."/>
            <person name="Cullis J."/>
            <person name="Levesque C.A."/>
            <person name="Hambleton S."/>
        </authorList>
    </citation>
    <scope>NUCLEOTIDE SEQUENCE</scope>
    <source>
        <strain evidence="2">DAOMC 238032</strain>
    </source>
</reference>
<feature type="region of interest" description="Disordered" evidence="1">
    <location>
        <begin position="120"/>
        <end position="150"/>
    </location>
</feature>
<dbReference type="EMBL" id="LWDD02000695">
    <property type="protein sequence ID" value="KAE8257016.1"/>
    <property type="molecule type" value="Genomic_DNA"/>
</dbReference>
<feature type="region of interest" description="Disordered" evidence="1">
    <location>
        <begin position="1"/>
        <end position="30"/>
    </location>
</feature>
<accession>A0A8T8T8S3</accession>
<reference evidence="2" key="2">
    <citation type="journal article" date="2019" name="IMA Fungus">
        <title>Genome sequencing and comparison of five Tilletia species to identify candidate genes for the detection of regulated species infecting wheat.</title>
        <authorList>
            <person name="Nguyen H.D.T."/>
            <person name="Sultana T."/>
            <person name="Kesanakurti P."/>
            <person name="Hambleton S."/>
        </authorList>
    </citation>
    <scope>NUCLEOTIDE SEQUENCE</scope>
    <source>
        <strain evidence="2">DAOMC 238032</strain>
    </source>
</reference>
<name>A0A8T8T8S3_9BASI</name>
<protein>
    <submittedName>
        <fullName evidence="2">Uncharacterized protein</fullName>
    </submittedName>
</protein>
<dbReference type="AlphaFoldDB" id="A0A8T8T8S3"/>
<comment type="caution">
    <text evidence="2">The sequence shown here is derived from an EMBL/GenBank/DDBJ whole genome shotgun (WGS) entry which is preliminary data.</text>
</comment>
<organism evidence="2 3">
    <name type="scientific">Tilletia caries</name>
    <name type="common">wheat bunt fungus</name>
    <dbReference type="NCBI Taxonomy" id="13290"/>
    <lineage>
        <taxon>Eukaryota</taxon>
        <taxon>Fungi</taxon>
        <taxon>Dikarya</taxon>
        <taxon>Basidiomycota</taxon>
        <taxon>Ustilaginomycotina</taxon>
        <taxon>Exobasidiomycetes</taxon>
        <taxon>Tilletiales</taxon>
        <taxon>Tilletiaceae</taxon>
        <taxon>Tilletia</taxon>
    </lineage>
</organism>
<proteinExistence type="predicted"/>
<evidence type="ECO:0000313" key="3">
    <source>
        <dbReference type="Proteomes" id="UP000077671"/>
    </source>
</evidence>
<evidence type="ECO:0000313" key="2">
    <source>
        <dbReference type="EMBL" id="KAE8257016.1"/>
    </source>
</evidence>
<feature type="compositionally biased region" description="Low complexity" evidence="1">
    <location>
        <begin position="192"/>
        <end position="202"/>
    </location>
</feature>